<organism evidence="2 3">
    <name type="scientific">Rattus norvegicus</name>
    <name type="common">Rat</name>
    <dbReference type="NCBI Taxonomy" id="10116"/>
    <lineage>
        <taxon>Eukaryota</taxon>
        <taxon>Metazoa</taxon>
        <taxon>Chordata</taxon>
        <taxon>Craniata</taxon>
        <taxon>Vertebrata</taxon>
        <taxon>Euteleostomi</taxon>
        <taxon>Mammalia</taxon>
        <taxon>Eutheria</taxon>
        <taxon>Euarchontoglires</taxon>
        <taxon>Glires</taxon>
        <taxon>Rodentia</taxon>
        <taxon>Myomorpha</taxon>
        <taxon>Muroidea</taxon>
        <taxon>Muridae</taxon>
        <taxon>Murinae</taxon>
        <taxon>Rattus</taxon>
    </lineage>
</organism>
<dbReference type="EMBL" id="CH473953">
    <property type="protein sequence ID" value="EDM13059.1"/>
    <property type="molecule type" value="Genomic_DNA"/>
</dbReference>
<dbReference type="AlphaFoldDB" id="A6I0S9"/>
<proteinExistence type="predicted"/>
<protein>
    <submittedName>
        <fullName evidence="2">RCG48145</fullName>
    </submittedName>
</protein>
<name>A6I0S9_RAT</name>
<feature type="region of interest" description="Disordered" evidence="1">
    <location>
        <begin position="1"/>
        <end position="23"/>
    </location>
</feature>
<evidence type="ECO:0000256" key="1">
    <source>
        <dbReference type="SAM" id="MobiDB-lite"/>
    </source>
</evidence>
<reference evidence="3" key="1">
    <citation type="submission" date="2005-09" db="EMBL/GenBank/DDBJ databases">
        <authorList>
            <person name="Mural R.J."/>
            <person name="Li P.W."/>
            <person name="Adams M.D."/>
            <person name="Amanatides P.G."/>
            <person name="Baden-Tillson H."/>
            <person name="Barnstead M."/>
            <person name="Chin S.H."/>
            <person name="Dew I."/>
            <person name="Evans C.A."/>
            <person name="Ferriera S."/>
            <person name="Flanigan M."/>
            <person name="Fosler C."/>
            <person name="Glodek A."/>
            <person name="Gu Z."/>
            <person name="Holt R.A."/>
            <person name="Jennings D."/>
            <person name="Kraft C.L."/>
            <person name="Lu F."/>
            <person name="Nguyen T."/>
            <person name="Nusskern D.R."/>
            <person name="Pfannkoch C.M."/>
            <person name="Sitter C."/>
            <person name="Sutton G.G."/>
            <person name="Venter J.C."/>
            <person name="Wang Z."/>
            <person name="Woodage T."/>
            <person name="Zheng X.H."/>
            <person name="Zhong F."/>
        </authorList>
    </citation>
    <scope>NUCLEOTIDE SEQUENCE [LARGE SCALE GENOMIC DNA]</scope>
    <source>
        <strain>BN</strain>
        <strain evidence="3">Sprague-Dawley</strain>
    </source>
</reference>
<dbReference type="Proteomes" id="UP000234681">
    <property type="component" value="Chromosome 1"/>
</dbReference>
<evidence type="ECO:0000313" key="2">
    <source>
        <dbReference type="EMBL" id="EDM13059.1"/>
    </source>
</evidence>
<accession>A6I0S9</accession>
<gene>
    <name evidence="2" type="ORF">rCG_48145</name>
</gene>
<evidence type="ECO:0000313" key="3">
    <source>
        <dbReference type="Proteomes" id="UP000234681"/>
    </source>
</evidence>
<sequence length="138" mass="16013">MVPTDESSKQQLQNGARESRMFSHEPPKMWSGFARKRLVGIILEVLEYQKPAVWIKSNRLPSISESVYEDVGATQIMRRVFFSSQYTEPFCCVDTRKIDGSGKIYPLHIQNQENIKVPIHRRPMTNGRAHSHPDCFRH</sequence>